<dbReference type="Proteomes" id="UP000002204">
    <property type="component" value="Chromosome"/>
</dbReference>
<organism evidence="2 3">
    <name type="scientific">Rhodococcus erythropolis (strain PR4 / NBRC 100887)</name>
    <dbReference type="NCBI Taxonomy" id="234621"/>
    <lineage>
        <taxon>Bacteria</taxon>
        <taxon>Bacillati</taxon>
        <taxon>Actinomycetota</taxon>
        <taxon>Actinomycetes</taxon>
        <taxon>Mycobacteriales</taxon>
        <taxon>Nocardiaceae</taxon>
        <taxon>Rhodococcus</taxon>
        <taxon>Rhodococcus erythropolis group</taxon>
    </lineage>
</organism>
<dbReference type="HOGENOM" id="CLU_021958_0_0_11"/>
<keyword evidence="1" id="KW-1133">Transmembrane helix</keyword>
<keyword evidence="1" id="KW-0812">Transmembrane</keyword>
<dbReference type="eggNOG" id="COG4485">
    <property type="taxonomic scope" value="Bacteria"/>
</dbReference>
<accession>C0ZXS4</accession>
<sequence>MVETRTLARADVYKWGAVTAVGVIAGYLALVLANARHFYTDDTESQYAPLWVMLGRSLREGRLPVLVPENWMAGNYAIEEAGLLNPPQLLIDLIAPSFDNLALYATIVKLIFAIILALGVYRICLEYGSKPTWAAVAGVSIPFTGFLLFFDSASWMTAFTGTAWMVQAWASAIRYARGKSGPIPTFVFLYLAMSVQYVFPAVESGLMIVAVAIGEVVYQRRWLPSLRLLAVSACAALAGLATYLPSLLTADVTWRGASEVKNDAFLAVPWSESLNASLPSTMPAFSSWWGYIQTMPMVYVAWFLIPALAFIDWGKARAAARELTAVGIFTVAVLMWTAGPSTIGPLRWPARVLPMVAIGLLLLVCILLGRYATTDKLRGRCVAAGILVGLLLIRSASAAPGLAKWHVISALVVAALGAAMVWLGRTKGTALACLLAIAAVSPIAYAQVRAAQPTPMSWDLPESRSEMKESFPDFEGTTLQLGDRALIAPGDKTLDGAYGSLAFGNYPKDLELTYTSGYTPNGHFYFGDLLCMRWDMSVCPDAFRRAFTVEPTTGRTIVDLMKVDRVVLQNALYPDARKSPAPDGWTWVDYPGHENYISVLERVDGPVSTRNGRIADTRGVEAVSTAESNMSSTLRVSSETGGKVVFARLGWPGYRASLDGQPVPIDVVAKSFVTVDIPAGTKDAELVLTWRPPGWKVGGASMVAGILGLGVLEWMYLRTRRKDRINIVKTESS</sequence>
<dbReference type="EMBL" id="AP008957">
    <property type="protein sequence ID" value="BAH33159.1"/>
    <property type="molecule type" value="Genomic_DNA"/>
</dbReference>
<feature type="transmembrane region" description="Helical" evidence="1">
    <location>
        <begin position="133"/>
        <end position="150"/>
    </location>
</feature>
<feature type="transmembrane region" description="Helical" evidence="1">
    <location>
        <begin position="187"/>
        <end position="214"/>
    </location>
</feature>
<keyword evidence="1" id="KW-0472">Membrane</keyword>
<feature type="transmembrane region" description="Helical" evidence="1">
    <location>
        <begin position="430"/>
        <end position="448"/>
    </location>
</feature>
<protein>
    <submittedName>
        <fullName evidence="2">Hypothetical membrane protein</fullName>
    </submittedName>
</protein>
<evidence type="ECO:0000313" key="2">
    <source>
        <dbReference type="EMBL" id="BAH33159.1"/>
    </source>
</evidence>
<feature type="transmembrane region" description="Helical" evidence="1">
    <location>
        <begin position="351"/>
        <end position="369"/>
    </location>
</feature>
<feature type="transmembrane region" description="Helical" evidence="1">
    <location>
        <begin position="101"/>
        <end position="121"/>
    </location>
</feature>
<gene>
    <name evidence="2" type="ordered locus">RER_24510</name>
</gene>
<feature type="transmembrane region" description="Helical" evidence="1">
    <location>
        <begin position="323"/>
        <end position="339"/>
    </location>
</feature>
<dbReference type="AlphaFoldDB" id="C0ZXS4"/>
<feature type="transmembrane region" description="Helical" evidence="1">
    <location>
        <begin position="226"/>
        <end position="244"/>
    </location>
</feature>
<feature type="transmembrane region" description="Helical" evidence="1">
    <location>
        <begin position="381"/>
        <end position="399"/>
    </location>
</feature>
<dbReference type="KEGG" id="rer:RER_24510"/>
<feature type="transmembrane region" description="Helical" evidence="1">
    <location>
        <begin position="12"/>
        <end position="33"/>
    </location>
</feature>
<feature type="transmembrane region" description="Helical" evidence="1">
    <location>
        <begin position="288"/>
        <end position="311"/>
    </location>
</feature>
<feature type="transmembrane region" description="Helical" evidence="1">
    <location>
        <begin position="405"/>
        <end position="423"/>
    </location>
</feature>
<evidence type="ECO:0000313" key="3">
    <source>
        <dbReference type="Proteomes" id="UP000002204"/>
    </source>
</evidence>
<evidence type="ECO:0000256" key="1">
    <source>
        <dbReference type="SAM" id="Phobius"/>
    </source>
</evidence>
<name>C0ZXS4_RHOE4</name>
<feature type="transmembrane region" description="Helical" evidence="1">
    <location>
        <begin position="697"/>
        <end position="717"/>
    </location>
</feature>
<reference evidence="3" key="1">
    <citation type="submission" date="2005-03" db="EMBL/GenBank/DDBJ databases">
        <title>Comparison of the complete genome sequences of Rhodococcus erythropolis PR4 and Rhodococcus opacus B4.</title>
        <authorList>
            <person name="Takarada H."/>
            <person name="Sekine M."/>
            <person name="Hosoyama A."/>
            <person name="Yamada R."/>
            <person name="Fujisawa T."/>
            <person name="Omata S."/>
            <person name="Shimizu A."/>
            <person name="Tsukatani N."/>
            <person name="Tanikawa S."/>
            <person name="Fujita N."/>
            <person name="Harayama S."/>
        </authorList>
    </citation>
    <scope>NUCLEOTIDE SEQUENCE [LARGE SCALE GENOMIC DNA]</scope>
    <source>
        <strain evidence="3">PR4 / NBRC 100887</strain>
    </source>
</reference>
<reference evidence="2 3" key="2">
    <citation type="journal article" date="2006" name="Environ. Microbiol.">
        <title>Sequence analysis of three plasmids harboured in Rhodococcus erythropolis strain PR4.</title>
        <authorList>
            <person name="Sekine M."/>
            <person name="Tanikawa S."/>
            <person name="Omata S."/>
            <person name="Saito M."/>
            <person name="Fujisawa T."/>
            <person name="Tsukatani N."/>
            <person name="Tajima T."/>
            <person name="Sekigawa T."/>
            <person name="Kosugi H."/>
            <person name="Matsuo Y."/>
            <person name="Nishiko R."/>
            <person name="Imamura K."/>
            <person name="Ito M."/>
            <person name="Narita H."/>
            <person name="Tago S."/>
            <person name="Fujita N."/>
            <person name="Harayama S."/>
        </authorList>
    </citation>
    <scope>NUCLEOTIDE SEQUENCE [LARGE SCALE GENOMIC DNA]</scope>
    <source>
        <strain evidence="3">PR4 / NBRC 100887</strain>
    </source>
</reference>
<proteinExistence type="predicted"/>